<protein>
    <recommendedName>
        <fullName evidence="5">U-box domain-containing protein</fullName>
    </recommendedName>
</protein>
<comment type="caution">
    <text evidence="3">The sequence shown here is derived from an EMBL/GenBank/DDBJ whole genome shotgun (WGS) entry which is preliminary data.</text>
</comment>
<keyword evidence="2" id="KW-0732">Signal</keyword>
<name>A0A9N8DSZ0_9STRA</name>
<gene>
    <name evidence="3" type="ORF">SEMRO_256_G100570.1</name>
</gene>
<feature type="compositionally biased region" description="Basic and acidic residues" evidence="1">
    <location>
        <begin position="111"/>
        <end position="122"/>
    </location>
</feature>
<dbReference type="AlphaFoldDB" id="A0A9N8DSZ0"/>
<dbReference type="SUPFAM" id="SSF81901">
    <property type="entry name" value="HCP-like"/>
    <property type="match status" value="1"/>
</dbReference>
<dbReference type="Gene3D" id="1.25.40.10">
    <property type="entry name" value="Tetratricopeptide repeat domain"/>
    <property type="match status" value="1"/>
</dbReference>
<evidence type="ECO:0000256" key="1">
    <source>
        <dbReference type="SAM" id="MobiDB-lite"/>
    </source>
</evidence>
<reference evidence="3" key="1">
    <citation type="submission" date="2020-06" db="EMBL/GenBank/DDBJ databases">
        <authorList>
            <consortium name="Plant Systems Biology data submission"/>
        </authorList>
    </citation>
    <scope>NUCLEOTIDE SEQUENCE</scope>
    <source>
        <strain evidence="3">D6</strain>
    </source>
</reference>
<keyword evidence="4" id="KW-1185">Reference proteome</keyword>
<organism evidence="3 4">
    <name type="scientific">Seminavis robusta</name>
    <dbReference type="NCBI Taxonomy" id="568900"/>
    <lineage>
        <taxon>Eukaryota</taxon>
        <taxon>Sar</taxon>
        <taxon>Stramenopiles</taxon>
        <taxon>Ochrophyta</taxon>
        <taxon>Bacillariophyta</taxon>
        <taxon>Bacillariophyceae</taxon>
        <taxon>Bacillariophycidae</taxon>
        <taxon>Naviculales</taxon>
        <taxon>Naviculaceae</taxon>
        <taxon>Seminavis</taxon>
    </lineage>
</organism>
<evidence type="ECO:0000313" key="4">
    <source>
        <dbReference type="Proteomes" id="UP001153069"/>
    </source>
</evidence>
<evidence type="ECO:0000256" key="2">
    <source>
        <dbReference type="SAM" id="SignalP"/>
    </source>
</evidence>
<feature type="signal peptide" evidence="2">
    <location>
        <begin position="1"/>
        <end position="24"/>
    </location>
</feature>
<dbReference type="Gene3D" id="3.30.40.10">
    <property type="entry name" value="Zinc/RING finger domain, C3HC4 (zinc finger)"/>
    <property type="match status" value="1"/>
</dbReference>
<evidence type="ECO:0008006" key="5">
    <source>
        <dbReference type="Google" id="ProtNLM"/>
    </source>
</evidence>
<feature type="chain" id="PRO_5040485715" description="U-box domain-containing protein" evidence="2">
    <location>
        <begin position="25"/>
        <end position="430"/>
    </location>
</feature>
<feature type="region of interest" description="Disordered" evidence="1">
    <location>
        <begin position="27"/>
        <end position="177"/>
    </location>
</feature>
<dbReference type="SUPFAM" id="SSF57850">
    <property type="entry name" value="RING/U-box"/>
    <property type="match status" value="1"/>
</dbReference>
<dbReference type="InterPro" id="IPR013083">
    <property type="entry name" value="Znf_RING/FYVE/PHD"/>
</dbReference>
<dbReference type="EMBL" id="CAICTM010000255">
    <property type="protein sequence ID" value="CAB9506150.1"/>
    <property type="molecule type" value="Genomic_DNA"/>
</dbReference>
<proteinExistence type="predicted"/>
<dbReference type="InterPro" id="IPR006597">
    <property type="entry name" value="Sel1-like"/>
</dbReference>
<feature type="compositionally biased region" description="Acidic residues" evidence="1">
    <location>
        <begin position="123"/>
        <end position="150"/>
    </location>
</feature>
<feature type="compositionally biased region" description="Polar residues" evidence="1">
    <location>
        <begin position="31"/>
        <end position="40"/>
    </location>
</feature>
<feature type="compositionally biased region" description="Acidic residues" evidence="1">
    <location>
        <begin position="63"/>
        <end position="101"/>
    </location>
</feature>
<dbReference type="Proteomes" id="UP001153069">
    <property type="component" value="Unassembled WGS sequence"/>
</dbReference>
<dbReference type="InterPro" id="IPR011990">
    <property type="entry name" value="TPR-like_helical_dom_sf"/>
</dbReference>
<dbReference type="OrthoDB" id="156568at2759"/>
<evidence type="ECO:0000313" key="3">
    <source>
        <dbReference type="EMBL" id="CAB9506150.1"/>
    </source>
</evidence>
<accession>A0A9N8DSZ0</accession>
<sequence>MAFDFDFRLELSVLDLLLSGTTLGAVLQPVDDNNNAQDHNQIAGDGNEDEGRESPSARSSSCNDDDEEPGNDNERGEDDDEEPGNDDQAEGGSDDDDEEDESRSNSSGNDESGKDDESHNDDGQEPIDDNGAEGGNDDDDEEEEDDEEVDESRSNSGNDERGNDDDEEPGNDDHYAGGRNEHHWLLCPISLSLPQFPVKADDGRVYEKHVIEQYFENCRAAGHGTIRSPVTTERMSDRLEYCKERYYLIVKLIFNGTLDRNDEMVKAWRNNHFFWKAGLVSRAKKGDVGAMLELVNFSFDCHKDACSGLGWLEKAHSAGCLYASEKLGARLLTGIGLGIFKFEKEKNHKRAFEVNCAAAEAGSVTAAYYLGFQYMMGLGTPRSKYMAIFWLEKALTRGEDLPEDQYVGWTNELDDETKFQILGDLRKLRE</sequence>
<dbReference type="SMART" id="SM00671">
    <property type="entry name" value="SEL1"/>
    <property type="match status" value="1"/>
</dbReference>